<evidence type="ECO:0000313" key="5">
    <source>
        <dbReference type="EMBL" id="MBB3168302.1"/>
    </source>
</evidence>
<protein>
    <recommendedName>
        <fullName evidence="4">High frequency lysogenization protein HflD homolog</fullName>
    </recommendedName>
</protein>
<evidence type="ECO:0000313" key="6">
    <source>
        <dbReference type="Proteomes" id="UP000559987"/>
    </source>
</evidence>
<reference evidence="5 6" key="1">
    <citation type="submission" date="2020-08" db="EMBL/GenBank/DDBJ databases">
        <title>Genomic Encyclopedia of Type Strains, Phase III (KMG-III): the genomes of soil and plant-associated and newly described type strains.</title>
        <authorList>
            <person name="Whitman W."/>
        </authorList>
    </citation>
    <scope>NUCLEOTIDE SEQUENCE [LARGE SCALE GENOMIC DNA]</scope>
    <source>
        <strain evidence="5 6">CECT 8571</strain>
    </source>
</reference>
<dbReference type="HAMAP" id="MF_00695">
    <property type="entry name" value="HflD_protein"/>
    <property type="match status" value="1"/>
</dbReference>
<organism evidence="5 6">
    <name type="scientific">Simiduia aestuariiviva</name>
    <dbReference type="NCBI Taxonomy" id="1510459"/>
    <lineage>
        <taxon>Bacteria</taxon>
        <taxon>Pseudomonadati</taxon>
        <taxon>Pseudomonadota</taxon>
        <taxon>Gammaproteobacteria</taxon>
        <taxon>Cellvibrionales</taxon>
        <taxon>Cellvibrionaceae</taxon>
        <taxon>Simiduia</taxon>
    </lineage>
</organism>
<comment type="similarity">
    <text evidence="4">Belongs to the HflD family.</text>
</comment>
<evidence type="ECO:0000256" key="1">
    <source>
        <dbReference type="ARBA" id="ARBA00022475"/>
    </source>
</evidence>
<keyword evidence="6" id="KW-1185">Reference proteome</keyword>
<dbReference type="Pfam" id="PF04356">
    <property type="entry name" value="DUF489"/>
    <property type="match status" value="1"/>
</dbReference>
<keyword evidence="2 4" id="KW-0963">Cytoplasm</keyword>
<dbReference type="PANTHER" id="PTHR38100">
    <property type="entry name" value="HIGH FREQUENCY LYSOGENIZATION PROTEIN HFLD"/>
    <property type="match status" value="1"/>
</dbReference>
<dbReference type="Gene3D" id="1.10.3890.10">
    <property type="entry name" value="HflD-like"/>
    <property type="match status" value="1"/>
</dbReference>
<dbReference type="SUPFAM" id="SSF101322">
    <property type="entry name" value="YcfC-like"/>
    <property type="match status" value="1"/>
</dbReference>
<dbReference type="NCBIfam" id="NF001246">
    <property type="entry name" value="PRK00218.1-2"/>
    <property type="match status" value="1"/>
</dbReference>
<dbReference type="InterPro" id="IPR035932">
    <property type="entry name" value="HflD-like_sf"/>
</dbReference>
<accession>A0A839UKD0</accession>
<evidence type="ECO:0000256" key="3">
    <source>
        <dbReference type="ARBA" id="ARBA00023136"/>
    </source>
</evidence>
<name>A0A839UKD0_9GAMM</name>
<proteinExistence type="inferred from homology"/>
<keyword evidence="1 4" id="KW-1003">Cell membrane</keyword>
<dbReference type="PANTHER" id="PTHR38100:SF1">
    <property type="entry name" value="HIGH FREQUENCY LYSOGENIZATION PROTEIN HFLD"/>
    <property type="match status" value="1"/>
</dbReference>
<comment type="caution">
    <text evidence="5">The sequence shown here is derived from an EMBL/GenBank/DDBJ whole genome shotgun (WGS) entry which is preliminary data.</text>
</comment>
<dbReference type="GO" id="GO:0005737">
    <property type="term" value="C:cytoplasm"/>
    <property type="evidence" value="ECO:0007669"/>
    <property type="project" value="UniProtKB-SubCell"/>
</dbReference>
<keyword evidence="3 4" id="KW-0472">Membrane</keyword>
<sequence length="209" mass="23678">MNKIDVQALALAGIFEATSQVERLATTGLKHKDSFQTLILSLFVQQPEHPEDVYQGSLESGLAALIQFLQKGKKKGSFADRYVHGLLYLQKKLSKHPAMLDTIGSRITQARHQLEHFGADHENLTANLASIYTDTLSTFSFRIQVMGEMTYLQQPRIANQIRCLLLAGIRSATLWRQMGGSRWQLLVHRAKLLESAERQLYELRKKTAE</sequence>
<dbReference type="AlphaFoldDB" id="A0A839UKD0"/>
<evidence type="ECO:0000256" key="2">
    <source>
        <dbReference type="ARBA" id="ARBA00022490"/>
    </source>
</evidence>
<dbReference type="GO" id="GO:0005886">
    <property type="term" value="C:plasma membrane"/>
    <property type="evidence" value="ECO:0007669"/>
    <property type="project" value="UniProtKB-SubCell"/>
</dbReference>
<dbReference type="EMBL" id="JACHXZ010000002">
    <property type="protein sequence ID" value="MBB3168302.1"/>
    <property type="molecule type" value="Genomic_DNA"/>
</dbReference>
<comment type="subcellular location">
    <subcellularLocation>
        <location evidence="4">Cytoplasm</location>
    </subcellularLocation>
    <subcellularLocation>
        <location evidence="4">Cell membrane</location>
        <topology evidence="4">Peripheral membrane protein</topology>
        <orientation evidence="4">Cytoplasmic side</orientation>
    </subcellularLocation>
</comment>
<evidence type="ECO:0000256" key="4">
    <source>
        <dbReference type="HAMAP-Rule" id="MF_00695"/>
    </source>
</evidence>
<gene>
    <name evidence="4" type="primary">hflD</name>
    <name evidence="5" type="ORF">FHS30_001486</name>
</gene>
<dbReference type="RefSeq" id="WP_183909794.1">
    <property type="nucleotide sequence ID" value="NZ_JACHXZ010000002.1"/>
</dbReference>
<dbReference type="Proteomes" id="UP000559987">
    <property type="component" value="Unassembled WGS sequence"/>
</dbReference>
<dbReference type="InterPro" id="IPR007451">
    <property type="entry name" value="HflD"/>
</dbReference>